<dbReference type="RefSeq" id="WP_272743238.1">
    <property type="nucleotide sequence ID" value="NZ_JAQQKV010000001.1"/>
</dbReference>
<protein>
    <submittedName>
        <fullName evidence="1">Uncharacterized protein</fullName>
    </submittedName>
</protein>
<evidence type="ECO:0000313" key="1">
    <source>
        <dbReference type="EMBL" id="MDC7674927.1"/>
    </source>
</evidence>
<accession>A0ABT5HF99</accession>
<gene>
    <name evidence="1" type="ORF">PQU98_02215</name>
</gene>
<name>A0ABT5HF99_9CAUL</name>
<proteinExistence type="predicted"/>
<organism evidence="1 2">
    <name type="scientific">Asticcacaulis machinosus</name>
    <dbReference type="NCBI Taxonomy" id="2984211"/>
    <lineage>
        <taxon>Bacteria</taxon>
        <taxon>Pseudomonadati</taxon>
        <taxon>Pseudomonadota</taxon>
        <taxon>Alphaproteobacteria</taxon>
        <taxon>Caulobacterales</taxon>
        <taxon>Caulobacteraceae</taxon>
        <taxon>Asticcacaulis</taxon>
    </lineage>
</organism>
<dbReference type="Proteomes" id="UP001218579">
    <property type="component" value="Unassembled WGS sequence"/>
</dbReference>
<dbReference type="EMBL" id="JAQQKV010000001">
    <property type="protein sequence ID" value="MDC7674927.1"/>
    <property type="molecule type" value="Genomic_DNA"/>
</dbReference>
<evidence type="ECO:0000313" key="2">
    <source>
        <dbReference type="Proteomes" id="UP001218579"/>
    </source>
</evidence>
<reference evidence="1 2" key="1">
    <citation type="submission" date="2023-01" db="EMBL/GenBank/DDBJ databases">
        <title>Novel species of the genus Asticcacaulis isolated from rivers.</title>
        <authorList>
            <person name="Lu H."/>
        </authorList>
    </citation>
    <scope>NUCLEOTIDE SEQUENCE [LARGE SCALE GENOMIC DNA]</scope>
    <source>
        <strain evidence="1 2">LKC15W</strain>
    </source>
</reference>
<keyword evidence="2" id="KW-1185">Reference proteome</keyword>
<sequence>MIRAVKPIYGYGWTDGFKHIPEPAPFKIKAEELADGTITGHIVSVSDPDLNEAVIEASPRHASRDFHYNCSIRYQDGRVITGYCLIS</sequence>
<comment type="caution">
    <text evidence="1">The sequence shown here is derived from an EMBL/GenBank/DDBJ whole genome shotgun (WGS) entry which is preliminary data.</text>
</comment>